<keyword evidence="4" id="KW-0227">DNA damage</keyword>
<dbReference type="PANTHER" id="PTHR10073:SF12">
    <property type="entry name" value="DNA MISMATCH REPAIR PROTEIN MLH1"/>
    <property type="match status" value="1"/>
</dbReference>
<dbReference type="PANTHER" id="PTHR10073">
    <property type="entry name" value="DNA MISMATCH REPAIR PROTEIN MLH, PMS, MUTL"/>
    <property type="match status" value="1"/>
</dbReference>
<dbReference type="InterPro" id="IPR038973">
    <property type="entry name" value="MutL/Mlh/Pms-like"/>
</dbReference>
<accession>A0A4D9D6W5</accession>
<feature type="compositionally biased region" description="Basic and acidic residues" evidence="7">
    <location>
        <begin position="436"/>
        <end position="456"/>
    </location>
</feature>
<feature type="compositionally biased region" description="Basic and acidic residues" evidence="7">
    <location>
        <begin position="271"/>
        <end position="289"/>
    </location>
</feature>
<evidence type="ECO:0000259" key="8">
    <source>
        <dbReference type="SMART" id="SM01340"/>
    </source>
</evidence>
<feature type="domain" description="DNA mismatch repair protein S5" evidence="8">
    <location>
        <begin position="233"/>
        <end position="400"/>
    </location>
</feature>
<dbReference type="GO" id="GO:0140664">
    <property type="term" value="F:ATP-dependent DNA damage sensor activity"/>
    <property type="evidence" value="ECO:0007669"/>
    <property type="project" value="InterPro"/>
</dbReference>
<dbReference type="InterPro" id="IPR020568">
    <property type="entry name" value="Ribosomal_Su5_D2-typ_SF"/>
</dbReference>
<evidence type="ECO:0000256" key="3">
    <source>
        <dbReference type="ARBA" id="ARBA00006082"/>
    </source>
</evidence>
<dbReference type="GO" id="GO:0032389">
    <property type="term" value="C:MutLalpha complex"/>
    <property type="evidence" value="ECO:0007669"/>
    <property type="project" value="TreeGrafter"/>
</dbReference>
<dbReference type="Gene3D" id="3.30.565.10">
    <property type="entry name" value="Histidine kinase-like ATPase, C-terminal domain"/>
    <property type="match status" value="1"/>
</dbReference>
<evidence type="ECO:0000256" key="5">
    <source>
        <dbReference type="ARBA" id="ARBA00023204"/>
    </source>
</evidence>
<dbReference type="InterPro" id="IPR036890">
    <property type="entry name" value="HATPase_C_sf"/>
</dbReference>
<dbReference type="EMBL" id="SDOX01000007">
    <property type="protein sequence ID" value="TFJ86764.1"/>
    <property type="molecule type" value="Genomic_DNA"/>
</dbReference>
<evidence type="ECO:0000256" key="4">
    <source>
        <dbReference type="ARBA" id="ARBA00022763"/>
    </source>
</evidence>
<dbReference type="NCBIfam" id="TIGR00585">
    <property type="entry name" value="mutl"/>
    <property type="match status" value="1"/>
</dbReference>
<dbReference type="OrthoDB" id="10254304at2759"/>
<dbReference type="InterPro" id="IPR014721">
    <property type="entry name" value="Ribsml_uS5_D2-typ_fold_subgr"/>
</dbReference>
<evidence type="ECO:0000313" key="10">
    <source>
        <dbReference type="Proteomes" id="UP000355283"/>
    </source>
</evidence>
<comment type="caution">
    <text evidence="9">The sequence shown here is derived from an EMBL/GenBank/DDBJ whole genome shotgun (WGS) entry which is preliminary data.</text>
</comment>
<dbReference type="InterPro" id="IPR032189">
    <property type="entry name" value="Mlh1_C"/>
</dbReference>
<dbReference type="Pfam" id="PF01119">
    <property type="entry name" value="DNA_mis_repair"/>
    <property type="match status" value="1"/>
</dbReference>
<evidence type="ECO:0000313" key="9">
    <source>
        <dbReference type="EMBL" id="TFJ86764.1"/>
    </source>
</evidence>
<dbReference type="FunFam" id="3.30.230.10:FF:000014">
    <property type="entry name" value="DNA mismatch repair protein Mlh1"/>
    <property type="match status" value="1"/>
</dbReference>
<dbReference type="GO" id="GO:0009536">
    <property type="term" value="C:plastid"/>
    <property type="evidence" value="ECO:0007669"/>
    <property type="project" value="UniProtKB-SubCell"/>
</dbReference>
<dbReference type="SUPFAM" id="SSF55874">
    <property type="entry name" value="ATPase domain of HSP90 chaperone/DNA topoisomerase II/histidine kinase"/>
    <property type="match status" value="1"/>
</dbReference>
<dbReference type="FunFam" id="3.30.565.10:FF:000003">
    <property type="entry name" value="DNA mismatch repair endonuclease MutL"/>
    <property type="match status" value="1"/>
</dbReference>
<evidence type="ECO:0000256" key="2">
    <source>
        <dbReference type="ARBA" id="ARBA00004474"/>
    </source>
</evidence>
<feature type="compositionally biased region" description="Basic and acidic residues" evidence="7">
    <location>
        <begin position="527"/>
        <end position="554"/>
    </location>
</feature>
<dbReference type="GO" id="GO:0016887">
    <property type="term" value="F:ATP hydrolysis activity"/>
    <property type="evidence" value="ECO:0007669"/>
    <property type="project" value="InterPro"/>
</dbReference>
<dbReference type="GO" id="GO:0005524">
    <property type="term" value="F:ATP binding"/>
    <property type="evidence" value="ECO:0007669"/>
    <property type="project" value="InterPro"/>
</dbReference>
<gene>
    <name evidence="9" type="ORF">NSK_001852</name>
</gene>
<keyword evidence="10" id="KW-1185">Reference proteome</keyword>
<dbReference type="CDD" id="cd16926">
    <property type="entry name" value="HATPase_MutL-MLH-PMS-like"/>
    <property type="match status" value="1"/>
</dbReference>
<evidence type="ECO:0000256" key="7">
    <source>
        <dbReference type="SAM" id="MobiDB-lite"/>
    </source>
</evidence>
<dbReference type="PROSITE" id="PS00058">
    <property type="entry name" value="DNA_MISMATCH_REPAIR_1"/>
    <property type="match status" value="1"/>
</dbReference>
<feature type="region of interest" description="Disordered" evidence="7">
    <location>
        <begin position="494"/>
        <end position="556"/>
    </location>
</feature>
<comment type="subcellular location">
    <subcellularLocation>
        <location evidence="1">Nucleus</location>
    </subcellularLocation>
    <subcellularLocation>
        <location evidence="2">Plastid</location>
    </subcellularLocation>
</comment>
<feature type="compositionally biased region" description="Basic and acidic residues" evidence="7">
    <location>
        <begin position="843"/>
        <end position="854"/>
    </location>
</feature>
<dbReference type="InterPro" id="IPR014762">
    <property type="entry name" value="DNA_mismatch_repair_CS"/>
</dbReference>
<feature type="region of interest" description="Disordered" evidence="7">
    <location>
        <begin position="421"/>
        <end position="465"/>
    </location>
</feature>
<organism evidence="9 10">
    <name type="scientific">Nannochloropsis salina CCMP1776</name>
    <dbReference type="NCBI Taxonomy" id="1027361"/>
    <lineage>
        <taxon>Eukaryota</taxon>
        <taxon>Sar</taxon>
        <taxon>Stramenopiles</taxon>
        <taxon>Ochrophyta</taxon>
        <taxon>Eustigmatophyceae</taxon>
        <taxon>Eustigmatales</taxon>
        <taxon>Monodopsidaceae</taxon>
        <taxon>Microchloropsis</taxon>
        <taxon>Microchloropsis salina</taxon>
    </lineage>
</organism>
<dbReference type="SMART" id="SM01340">
    <property type="entry name" value="DNA_mis_repair"/>
    <property type="match status" value="1"/>
</dbReference>
<feature type="compositionally biased region" description="Polar residues" evidence="7">
    <location>
        <begin position="498"/>
        <end position="521"/>
    </location>
</feature>
<protein>
    <recommendedName>
        <fullName evidence="8">DNA mismatch repair protein S5 domain-containing protein</fullName>
    </recommendedName>
</protein>
<keyword evidence="6" id="KW-0539">Nucleus</keyword>
<dbReference type="Gene3D" id="3.30.230.10">
    <property type="match status" value="1"/>
</dbReference>
<name>A0A4D9D6W5_9STRA</name>
<dbReference type="Proteomes" id="UP000355283">
    <property type="component" value="Unassembled WGS sequence"/>
</dbReference>
<keyword evidence="5" id="KW-0234">DNA repair</keyword>
<dbReference type="InterPro" id="IPR013507">
    <property type="entry name" value="DNA_mismatch_S5_2-like"/>
</dbReference>
<dbReference type="GO" id="GO:0030983">
    <property type="term" value="F:mismatched DNA binding"/>
    <property type="evidence" value="ECO:0007669"/>
    <property type="project" value="InterPro"/>
</dbReference>
<dbReference type="Pfam" id="PF13589">
    <property type="entry name" value="HATPase_c_3"/>
    <property type="match status" value="1"/>
</dbReference>
<reference evidence="9 10" key="1">
    <citation type="submission" date="2019-01" db="EMBL/GenBank/DDBJ databases">
        <title>Nuclear Genome Assembly of the Microalgal Biofuel strain Nannochloropsis salina CCMP1776.</title>
        <authorList>
            <person name="Hovde B."/>
        </authorList>
    </citation>
    <scope>NUCLEOTIDE SEQUENCE [LARGE SCALE GENOMIC DNA]</scope>
    <source>
        <strain evidence="9 10">CCMP1776</strain>
    </source>
</reference>
<dbReference type="GO" id="GO:0006298">
    <property type="term" value="P:mismatch repair"/>
    <property type="evidence" value="ECO:0007669"/>
    <property type="project" value="InterPro"/>
</dbReference>
<dbReference type="SUPFAM" id="SSF54211">
    <property type="entry name" value="Ribosomal protein S5 domain 2-like"/>
    <property type="match status" value="1"/>
</dbReference>
<evidence type="ECO:0000256" key="6">
    <source>
        <dbReference type="ARBA" id="ARBA00023242"/>
    </source>
</evidence>
<dbReference type="AlphaFoldDB" id="A0A4D9D6W5"/>
<evidence type="ECO:0000256" key="1">
    <source>
        <dbReference type="ARBA" id="ARBA00004123"/>
    </source>
</evidence>
<dbReference type="InterPro" id="IPR002099">
    <property type="entry name" value="MutL/Mlh/PMS"/>
</dbReference>
<sequence length="909" mass="99940">MSGGDGTSSGKSTGNTLYSAQKDALDTDSVDLPCIRRLDADVVNRIAAGEVVAKPANAVKELVENSLDAGAKSIVVTVKDGGMRLLQIQDDGHGIRVTDFPLLCERFTTSKLRHFEDLRSIASFGFRGEALASITHVARVSITSKTRDSPCAYKARFQDGKLVPGAEDLFYNMQTRRQALKNPNDLYRAVLDVVTRYAVHFGKDGVSFTCRKQGQARPDLYTPQRGASVLGAIKVAFGQVLGRELLELNVSSEERRKGGREGASGVPTSPSKDEERAVESGRERMEEGRGNAGVGSAQGEEGLSFKAHGYVSNANFNMKKGVFMLFINNRMVESTAIKRIMESVYAPILPTHTHPFLYLALDLHPAHVDVNVHPTKREVHFLHEDELLSKLATGLEALLRGANTSRTFYGKSLAHGLAPPTDLTQVIGAPGPPTLEKGDDRSTMIEDKDNEGRDGEGAVQGKRKERQALLPYKMIRTDASMRNLRSFLYTPEADDYHSQQQPQLSPQDESPDSQDAAQLSSPLAAEIDSRDHDKQEGDCGTGRKEEVPDVRDDGAVPLVVASASTATVGEREVGREGGKDRHYRRRLPSFTETKCQYLSVRALLADIHDRVHQYEGGREGGRGAGGKVVGMTAILKKHIFVGVVDDVFSLIQHDTKLLLVRHVELCKELFYQLAVRRFACMPRLSLASNPVPLRTALRVALDLPEMEWKEGYGSKGELAARASQVLVARAGMLDEYFRIGFDTAADEGHGALISLPDLLPSYTPSPAALPLFLLRLATEVDWEEEQPCFEGVATELGLFYSDLSVHYEEGVEEEKGKAEERDEEEVVILGVEGGKGLRGGSTKRVEKEKEKMEGETGPVPKKYEYLLQHVLFPAFRAVFLPPRELAATEAQVVVQIAALEQLYRVFERC</sequence>
<feature type="region of interest" description="Disordered" evidence="7">
    <location>
        <begin position="835"/>
        <end position="856"/>
    </location>
</feature>
<feature type="region of interest" description="Disordered" evidence="7">
    <location>
        <begin position="253"/>
        <end position="298"/>
    </location>
</feature>
<proteinExistence type="inferred from homology"/>
<dbReference type="Pfam" id="PF16413">
    <property type="entry name" value="Mlh1_C"/>
    <property type="match status" value="1"/>
</dbReference>
<comment type="similarity">
    <text evidence="3">Belongs to the DNA mismatch repair MutL/HexB family.</text>
</comment>